<dbReference type="Pfam" id="PF00078">
    <property type="entry name" value="RVT_1"/>
    <property type="match status" value="1"/>
</dbReference>
<evidence type="ECO:0000256" key="1">
    <source>
        <dbReference type="ARBA" id="ARBA00034120"/>
    </source>
</evidence>
<dbReference type="PANTHER" id="PTHR34047:SF8">
    <property type="entry name" value="PROTEIN YKFC"/>
    <property type="match status" value="1"/>
</dbReference>
<evidence type="ECO:0000259" key="2">
    <source>
        <dbReference type="PROSITE" id="PS50878"/>
    </source>
</evidence>
<name>A0A2U3R244_ORITS</name>
<keyword evidence="3" id="KW-0695">RNA-directed DNA polymerase</keyword>
<sequence length="379" mass="43988">MAVQSIDRNTWLTKLERIKLLSSKNQDIKFNNLGHIIDLKMLEEQYKELDSKKAIGIDGITKEDYGKKLKANLLSLLTRIRKGQYQAKPARIVKIPKEDGGKRPLVISCFEDKIIESAVSKILNSVFEPIFLKYSYGFRPKLNAHDALRELNRLTYNFNKGAIVEIDITKCFNTIKHCELMEFLRKRISDKKFLRLVMKLIETPIIENGTIVTNKEGCRQGSIVSPILANVFLHYVIDSWFAKISEENLIGQTGMVRYCNDMVFVFEREADAKRFYDVLPKRLNKYGLNINEAKSQMIKSGRDHAANLAKQGKKIASYNFLGFTCYWGKSRFGTTWRLKYTSRRDCFTEKLKGLRKYLRSQLNKQDKTQTLSQVIRVIR</sequence>
<dbReference type="CDD" id="cd01651">
    <property type="entry name" value="RT_G2_intron"/>
    <property type="match status" value="1"/>
</dbReference>
<dbReference type="PROSITE" id="PS50878">
    <property type="entry name" value="RT_POL"/>
    <property type="match status" value="1"/>
</dbReference>
<dbReference type="PANTHER" id="PTHR34047">
    <property type="entry name" value="NUCLEAR INTRON MATURASE 1, MITOCHONDRIAL-RELATED"/>
    <property type="match status" value="1"/>
</dbReference>
<feature type="domain" description="Reverse transcriptase" evidence="2">
    <location>
        <begin position="76"/>
        <end position="325"/>
    </location>
</feature>
<proteinExistence type="inferred from homology"/>
<gene>
    <name evidence="3" type="ORF">KATO_01086</name>
</gene>
<evidence type="ECO:0000313" key="3">
    <source>
        <dbReference type="EMBL" id="SPR07305.1"/>
    </source>
</evidence>
<dbReference type="RefSeq" id="WP_109455798.1">
    <property type="nucleotide sequence ID" value="NZ_LS398550.1"/>
</dbReference>
<dbReference type="InterPro" id="IPR043502">
    <property type="entry name" value="DNA/RNA_pol_sf"/>
</dbReference>
<dbReference type="InterPro" id="IPR051083">
    <property type="entry name" value="GrpII_Intron_Splice-Mob/Def"/>
</dbReference>
<dbReference type="GO" id="GO:0003964">
    <property type="term" value="F:RNA-directed DNA polymerase activity"/>
    <property type="evidence" value="ECO:0007669"/>
    <property type="project" value="UniProtKB-KW"/>
</dbReference>
<keyword evidence="3" id="KW-0808">Transferase</keyword>
<protein>
    <submittedName>
        <fullName evidence="3">Reverse transcriptase</fullName>
    </submittedName>
</protein>
<dbReference type="InterPro" id="IPR000477">
    <property type="entry name" value="RT_dom"/>
</dbReference>
<evidence type="ECO:0000313" key="4">
    <source>
        <dbReference type="Proteomes" id="UP000244992"/>
    </source>
</evidence>
<reference evidence="4" key="1">
    <citation type="submission" date="2018-03" db="EMBL/GenBank/DDBJ databases">
        <authorList>
            <person name="Batty M. E."/>
            <person name="Batty M E."/>
        </authorList>
    </citation>
    <scope>NUCLEOTIDE SEQUENCE [LARGE SCALE GENOMIC DNA]</scope>
</reference>
<keyword evidence="3" id="KW-0548">Nucleotidyltransferase</keyword>
<dbReference type="SUPFAM" id="SSF56672">
    <property type="entry name" value="DNA/RNA polymerases"/>
    <property type="match status" value="1"/>
</dbReference>
<dbReference type="EMBL" id="LS398550">
    <property type="protein sequence ID" value="SPR07305.1"/>
    <property type="molecule type" value="Genomic_DNA"/>
</dbReference>
<accession>A0A2U3R244</accession>
<dbReference type="AlphaFoldDB" id="A0A2U3R244"/>
<organism evidence="3 4">
    <name type="scientific">Orientia tsutsugamushi</name>
    <name type="common">Rickettsia tsutsugamushi</name>
    <dbReference type="NCBI Taxonomy" id="784"/>
    <lineage>
        <taxon>Bacteria</taxon>
        <taxon>Pseudomonadati</taxon>
        <taxon>Pseudomonadota</taxon>
        <taxon>Alphaproteobacteria</taxon>
        <taxon>Rickettsiales</taxon>
        <taxon>Rickettsiaceae</taxon>
        <taxon>Rickettsieae</taxon>
        <taxon>Orientia</taxon>
    </lineage>
</organism>
<comment type="similarity">
    <text evidence="1">Belongs to the bacterial reverse transcriptase family.</text>
</comment>
<dbReference type="Proteomes" id="UP000244992">
    <property type="component" value="Chromosome I"/>
</dbReference>